<protein>
    <submittedName>
        <fullName evidence="1">DUF2125 domain-containing protein</fullName>
    </submittedName>
</protein>
<organism evidence="1 2">
    <name type="scientific">Thetidibacter halocola</name>
    <dbReference type="NCBI Taxonomy" id="2827239"/>
    <lineage>
        <taxon>Bacteria</taxon>
        <taxon>Pseudomonadati</taxon>
        <taxon>Pseudomonadota</taxon>
        <taxon>Alphaproteobacteria</taxon>
        <taxon>Rhodobacterales</taxon>
        <taxon>Roseobacteraceae</taxon>
        <taxon>Thetidibacter</taxon>
    </lineage>
</organism>
<gene>
    <name evidence="1" type="ORF">KB874_06710</name>
</gene>
<name>A0A8J7WCC8_9RHOB</name>
<dbReference type="RefSeq" id="WP_212535776.1">
    <property type="nucleotide sequence ID" value="NZ_JAGTUU010000002.1"/>
</dbReference>
<dbReference type="EMBL" id="JAGTUU010000002">
    <property type="protein sequence ID" value="MBS0123824.1"/>
    <property type="molecule type" value="Genomic_DNA"/>
</dbReference>
<keyword evidence="2" id="KW-1185">Reference proteome</keyword>
<evidence type="ECO:0000313" key="2">
    <source>
        <dbReference type="Proteomes" id="UP000681356"/>
    </source>
</evidence>
<sequence>MKRLTLLVVAVAAIWAGWWFLQAQQTRSAVDGWFADRRAEGWTAEYADLSVRGFPNRVDVTLTEPRLVDPESGFRWQAPFLQSLRLVYKPGHHIVAFPETMTLGQTLIEAEGLRASIVEEDGIIARANAEAVVLNLAGPERSVALAGVTAALSTVPGLPDTYRIGLSADAVAGQDRPGPSQGAADGLDVQAEIRFDRPWRLAEAAAQRPQPTAIDLRLMQYQVDAVLLKLAGTLTVDAAGRGDGELMLRAENWRSLLDQAREGGQLPQALADAIEEGLALYSRLTGNGQALDVTLRFDEGRVMLGPIPLGEGPLLRLP</sequence>
<dbReference type="Proteomes" id="UP000681356">
    <property type="component" value="Unassembled WGS sequence"/>
</dbReference>
<comment type="caution">
    <text evidence="1">The sequence shown here is derived from an EMBL/GenBank/DDBJ whole genome shotgun (WGS) entry which is preliminary data.</text>
</comment>
<evidence type="ECO:0000313" key="1">
    <source>
        <dbReference type="EMBL" id="MBS0123824.1"/>
    </source>
</evidence>
<dbReference type="AlphaFoldDB" id="A0A8J7WCC8"/>
<reference evidence="1" key="1">
    <citation type="submission" date="2021-04" db="EMBL/GenBank/DDBJ databases">
        <authorList>
            <person name="Yoon J."/>
        </authorList>
    </citation>
    <scope>NUCLEOTIDE SEQUENCE</scope>
    <source>
        <strain evidence="1">KMU-90</strain>
    </source>
</reference>
<accession>A0A8J7WCC8</accession>
<proteinExistence type="predicted"/>
<dbReference type="InterPro" id="IPR018666">
    <property type="entry name" value="DUF2125"/>
</dbReference>
<dbReference type="Pfam" id="PF09898">
    <property type="entry name" value="DUF2125"/>
    <property type="match status" value="1"/>
</dbReference>